<dbReference type="EMBL" id="NHSD01000128">
    <property type="protein sequence ID" value="MBK5926447.1"/>
    <property type="molecule type" value="Genomic_DNA"/>
</dbReference>
<keyword evidence="2" id="KW-1003">Cell membrane</keyword>
<dbReference type="Proteomes" id="UP000706333">
    <property type="component" value="Unassembled WGS sequence"/>
</dbReference>
<keyword evidence="5 6" id="KW-0472">Membrane</keyword>
<evidence type="ECO:0008006" key="9">
    <source>
        <dbReference type="Google" id="ProtNLM"/>
    </source>
</evidence>
<organism evidence="7 8">
    <name type="scientific">Rhodobaculum claviforme</name>
    <dbReference type="NCBI Taxonomy" id="1549854"/>
    <lineage>
        <taxon>Bacteria</taxon>
        <taxon>Pseudomonadati</taxon>
        <taxon>Pseudomonadota</taxon>
        <taxon>Alphaproteobacteria</taxon>
        <taxon>Rhodobacterales</taxon>
        <taxon>Paracoccaceae</taxon>
        <taxon>Rhodobaculum</taxon>
    </lineage>
</organism>
<sequence length="231" mass="23842">MPETLAGAWTLEPALLTALALSGLAGLWWLRGAGPGPRRALGVAGAGAVVAFVSPLCALTVALFAARSLHHMVLILLVAPALAVAFPWRRAPLGAGFIALSAALWAWHVPALYAAAWDSAAVYWAMQLALLGSGWVFWTAALSRRGELSVVLGAAGAATALAAQMGLIGAILVFAPAVLYPEHLVGAEGFGLGALGDQQLAGLVMWVPGMVPLALVAGWMLRQGWREADAR</sequence>
<feature type="transmembrane region" description="Helical" evidence="6">
    <location>
        <begin position="42"/>
        <end position="65"/>
    </location>
</feature>
<dbReference type="InterPro" id="IPR019108">
    <property type="entry name" value="Caa3_assmbl_CtaG-rel"/>
</dbReference>
<comment type="subcellular location">
    <subcellularLocation>
        <location evidence="1">Cell membrane</location>
        <topology evidence="1">Multi-pass membrane protein</topology>
    </subcellularLocation>
</comment>
<keyword evidence="8" id="KW-1185">Reference proteome</keyword>
<feature type="transmembrane region" description="Helical" evidence="6">
    <location>
        <begin position="200"/>
        <end position="221"/>
    </location>
</feature>
<dbReference type="GO" id="GO:0005886">
    <property type="term" value="C:plasma membrane"/>
    <property type="evidence" value="ECO:0007669"/>
    <property type="project" value="UniProtKB-SubCell"/>
</dbReference>
<feature type="transmembrane region" description="Helical" evidence="6">
    <location>
        <begin position="121"/>
        <end position="138"/>
    </location>
</feature>
<evidence type="ECO:0000256" key="2">
    <source>
        <dbReference type="ARBA" id="ARBA00022475"/>
    </source>
</evidence>
<keyword evidence="4 6" id="KW-1133">Transmembrane helix</keyword>
<evidence type="ECO:0000256" key="1">
    <source>
        <dbReference type="ARBA" id="ARBA00004651"/>
    </source>
</evidence>
<keyword evidence="3 6" id="KW-0812">Transmembrane</keyword>
<feature type="transmembrane region" description="Helical" evidence="6">
    <location>
        <begin position="6"/>
        <end position="30"/>
    </location>
</feature>
<evidence type="ECO:0000256" key="4">
    <source>
        <dbReference type="ARBA" id="ARBA00022989"/>
    </source>
</evidence>
<reference evidence="7" key="1">
    <citation type="submission" date="2017-05" db="EMBL/GenBank/DDBJ databases">
        <authorList>
            <person name="Imhoff J.F."/>
            <person name="Rahn T."/>
            <person name="Kuenzel S."/>
            <person name="Neulinger S.C."/>
        </authorList>
    </citation>
    <scope>NUCLEOTIDE SEQUENCE</scope>
    <source>
        <strain evidence="7">LMG 28126</strain>
    </source>
</reference>
<comment type="caution">
    <text evidence="7">The sequence shown here is derived from an EMBL/GenBank/DDBJ whole genome shotgun (WGS) entry which is preliminary data.</text>
</comment>
<gene>
    <name evidence="7" type="ORF">CCR87_03595</name>
</gene>
<evidence type="ECO:0000256" key="3">
    <source>
        <dbReference type="ARBA" id="ARBA00022692"/>
    </source>
</evidence>
<evidence type="ECO:0000313" key="8">
    <source>
        <dbReference type="Proteomes" id="UP000706333"/>
    </source>
</evidence>
<feature type="transmembrane region" description="Helical" evidence="6">
    <location>
        <begin position="150"/>
        <end position="180"/>
    </location>
</feature>
<feature type="transmembrane region" description="Helical" evidence="6">
    <location>
        <begin position="95"/>
        <end position="115"/>
    </location>
</feature>
<evidence type="ECO:0000256" key="6">
    <source>
        <dbReference type="SAM" id="Phobius"/>
    </source>
</evidence>
<dbReference type="RefSeq" id="WP_201156215.1">
    <property type="nucleotide sequence ID" value="NZ_NHSD01000128.1"/>
</dbReference>
<evidence type="ECO:0000256" key="5">
    <source>
        <dbReference type="ARBA" id="ARBA00023136"/>
    </source>
</evidence>
<evidence type="ECO:0000313" key="7">
    <source>
        <dbReference type="EMBL" id="MBK5926447.1"/>
    </source>
</evidence>
<reference evidence="7" key="2">
    <citation type="journal article" date="2020" name="Microorganisms">
        <title>Osmotic Adaptation and Compatible Solute Biosynthesis of Phototrophic Bacteria as Revealed from Genome Analyses.</title>
        <authorList>
            <person name="Imhoff J.F."/>
            <person name="Rahn T."/>
            <person name="Kunzel S."/>
            <person name="Keller A."/>
            <person name="Neulinger S.C."/>
        </authorList>
    </citation>
    <scope>NUCLEOTIDE SEQUENCE</scope>
    <source>
        <strain evidence="7">LMG 28126</strain>
    </source>
</reference>
<proteinExistence type="predicted"/>
<dbReference type="Pfam" id="PF09678">
    <property type="entry name" value="Caa3_CtaG"/>
    <property type="match status" value="1"/>
</dbReference>
<name>A0A934WI73_9RHOB</name>
<protein>
    <recommendedName>
        <fullName evidence="9">Cytochrome c oxidase assembly protein</fullName>
    </recommendedName>
</protein>
<feature type="transmembrane region" description="Helical" evidence="6">
    <location>
        <begin position="71"/>
        <end position="88"/>
    </location>
</feature>
<dbReference type="AlphaFoldDB" id="A0A934WI73"/>
<accession>A0A934WI73</accession>